<sequence length="125" mass="13574">MPNIQTLIFLSFKCILLLPAAKGCCERICTVNNLRLSSDAATCLQTAAPKVKQLSIWDVVELDPTRISYEFVGVRPSGTTSELFALFIPEPGVPRHARNAAMIEFGGFILDLEAENKAGYADGKG</sequence>
<comment type="caution">
    <text evidence="2">The sequence shown here is derived from an EMBL/GenBank/DDBJ whole genome shotgun (WGS) entry which is preliminary data.</text>
</comment>
<evidence type="ECO:0000313" key="3">
    <source>
        <dbReference type="Proteomes" id="UP001218218"/>
    </source>
</evidence>
<dbReference type="Proteomes" id="UP001218218">
    <property type="component" value="Unassembled WGS sequence"/>
</dbReference>
<reference evidence="2" key="1">
    <citation type="submission" date="2023-03" db="EMBL/GenBank/DDBJ databases">
        <title>Massive genome expansion in bonnet fungi (Mycena s.s.) driven by repeated elements and novel gene families across ecological guilds.</title>
        <authorList>
            <consortium name="Lawrence Berkeley National Laboratory"/>
            <person name="Harder C.B."/>
            <person name="Miyauchi S."/>
            <person name="Viragh M."/>
            <person name="Kuo A."/>
            <person name="Thoen E."/>
            <person name="Andreopoulos B."/>
            <person name="Lu D."/>
            <person name="Skrede I."/>
            <person name="Drula E."/>
            <person name="Henrissat B."/>
            <person name="Morin E."/>
            <person name="Kohler A."/>
            <person name="Barry K."/>
            <person name="LaButti K."/>
            <person name="Morin E."/>
            <person name="Salamov A."/>
            <person name="Lipzen A."/>
            <person name="Mereny Z."/>
            <person name="Hegedus B."/>
            <person name="Baldrian P."/>
            <person name="Stursova M."/>
            <person name="Weitz H."/>
            <person name="Taylor A."/>
            <person name="Grigoriev I.V."/>
            <person name="Nagy L.G."/>
            <person name="Martin F."/>
            <person name="Kauserud H."/>
        </authorList>
    </citation>
    <scope>NUCLEOTIDE SEQUENCE</scope>
    <source>
        <strain evidence="2">CBHHK002</strain>
    </source>
</reference>
<evidence type="ECO:0000256" key="1">
    <source>
        <dbReference type="SAM" id="SignalP"/>
    </source>
</evidence>
<dbReference type="AlphaFoldDB" id="A0AAD7ER22"/>
<name>A0AAD7ER22_9AGAR</name>
<feature type="signal peptide" evidence="1">
    <location>
        <begin position="1"/>
        <end position="25"/>
    </location>
</feature>
<keyword evidence="3" id="KW-1185">Reference proteome</keyword>
<proteinExistence type="predicted"/>
<keyword evidence="1" id="KW-0732">Signal</keyword>
<gene>
    <name evidence="2" type="ORF">DFH08DRAFT_809251</name>
</gene>
<evidence type="ECO:0000313" key="2">
    <source>
        <dbReference type="EMBL" id="KAJ7347514.1"/>
    </source>
</evidence>
<dbReference type="EMBL" id="JARIHO010000019">
    <property type="protein sequence ID" value="KAJ7347514.1"/>
    <property type="molecule type" value="Genomic_DNA"/>
</dbReference>
<protein>
    <submittedName>
        <fullName evidence="2">Uncharacterized protein</fullName>
    </submittedName>
</protein>
<organism evidence="2 3">
    <name type="scientific">Mycena albidolilacea</name>
    <dbReference type="NCBI Taxonomy" id="1033008"/>
    <lineage>
        <taxon>Eukaryota</taxon>
        <taxon>Fungi</taxon>
        <taxon>Dikarya</taxon>
        <taxon>Basidiomycota</taxon>
        <taxon>Agaricomycotina</taxon>
        <taxon>Agaricomycetes</taxon>
        <taxon>Agaricomycetidae</taxon>
        <taxon>Agaricales</taxon>
        <taxon>Marasmiineae</taxon>
        <taxon>Mycenaceae</taxon>
        <taxon>Mycena</taxon>
    </lineage>
</organism>
<feature type="chain" id="PRO_5042236685" evidence="1">
    <location>
        <begin position="26"/>
        <end position="125"/>
    </location>
</feature>
<accession>A0AAD7ER22</accession>